<dbReference type="Gramene" id="Psat05G0105000-T1">
    <property type="protein sequence ID" value="KAI5403734.1"/>
    <property type="gene ID" value="KIW84_051050"/>
</dbReference>
<comment type="caution">
    <text evidence="1">The sequence shown here is derived from an EMBL/GenBank/DDBJ whole genome shotgun (WGS) entry which is preliminary data.</text>
</comment>
<reference evidence="1 2" key="1">
    <citation type="journal article" date="2022" name="Nat. Genet.">
        <title>Improved pea reference genome and pan-genome highlight genomic features and evolutionary characteristics.</title>
        <authorList>
            <person name="Yang T."/>
            <person name="Liu R."/>
            <person name="Luo Y."/>
            <person name="Hu S."/>
            <person name="Wang D."/>
            <person name="Wang C."/>
            <person name="Pandey M.K."/>
            <person name="Ge S."/>
            <person name="Xu Q."/>
            <person name="Li N."/>
            <person name="Li G."/>
            <person name="Huang Y."/>
            <person name="Saxena R.K."/>
            <person name="Ji Y."/>
            <person name="Li M."/>
            <person name="Yan X."/>
            <person name="He Y."/>
            <person name="Liu Y."/>
            <person name="Wang X."/>
            <person name="Xiang C."/>
            <person name="Varshney R.K."/>
            <person name="Ding H."/>
            <person name="Gao S."/>
            <person name="Zong X."/>
        </authorList>
    </citation>
    <scope>NUCLEOTIDE SEQUENCE [LARGE SCALE GENOMIC DNA]</scope>
    <source>
        <strain evidence="1 2">cv. Zhongwan 6</strain>
    </source>
</reference>
<organism evidence="1 2">
    <name type="scientific">Pisum sativum</name>
    <name type="common">Garden pea</name>
    <name type="synonym">Lathyrus oleraceus</name>
    <dbReference type="NCBI Taxonomy" id="3888"/>
    <lineage>
        <taxon>Eukaryota</taxon>
        <taxon>Viridiplantae</taxon>
        <taxon>Streptophyta</taxon>
        <taxon>Embryophyta</taxon>
        <taxon>Tracheophyta</taxon>
        <taxon>Spermatophyta</taxon>
        <taxon>Magnoliopsida</taxon>
        <taxon>eudicotyledons</taxon>
        <taxon>Gunneridae</taxon>
        <taxon>Pentapetalae</taxon>
        <taxon>rosids</taxon>
        <taxon>fabids</taxon>
        <taxon>Fabales</taxon>
        <taxon>Fabaceae</taxon>
        <taxon>Papilionoideae</taxon>
        <taxon>50 kb inversion clade</taxon>
        <taxon>NPAAA clade</taxon>
        <taxon>Hologalegina</taxon>
        <taxon>IRL clade</taxon>
        <taxon>Fabeae</taxon>
        <taxon>Lathyrus</taxon>
    </lineage>
</organism>
<protein>
    <submittedName>
        <fullName evidence="1">Uncharacterized protein</fullName>
    </submittedName>
</protein>
<gene>
    <name evidence="1" type="ORF">KIW84_051050</name>
</gene>
<sequence length="153" mass="17175">MASLVAILWPCLDSTISKPIAESSAYKPPFAMKKSFAQVVIDMYDIPISQLPQSIVKDDRISITVPEEEYLAGLASWLRLEFHETHKDTQEDLLAIQETFVPDFNKSSQSNDDYALSSSDSELVDATQMDNGQEEDVGNKLTSNVQHDMEFLK</sequence>
<keyword evidence="2" id="KW-1185">Reference proteome</keyword>
<dbReference type="EMBL" id="JAMSHJ010000005">
    <property type="protein sequence ID" value="KAI5403734.1"/>
    <property type="molecule type" value="Genomic_DNA"/>
</dbReference>
<evidence type="ECO:0000313" key="2">
    <source>
        <dbReference type="Proteomes" id="UP001058974"/>
    </source>
</evidence>
<proteinExistence type="predicted"/>
<dbReference type="AlphaFoldDB" id="A0A9D5AD01"/>
<dbReference type="Proteomes" id="UP001058974">
    <property type="component" value="Chromosome 5"/>
</dbReference>
<accession>A0A9D5AD01</accession>
<evidence type="ECO:0000313" key="1">
    <source>
        <dbReference type="EMBL" id="KAI5403734.1"/>
    </source>
</evidence>
<name>A0A9D5AD01_PEA</name>